<evidence type="ECO:0000313" key="2">
    <source>
        <dbReference type="Proteomes" id="UP000616151"/>
    </source>
</evidence>
<name>A0ACC5R6J4_9HYPH</name>
<reference evidence="1" key="1">
    <citation type="submission" date="2021-01" db="EMBL/GenBank/DDBJ databases">
        <authorList>
            <person name="Sun Q."/>
        </authorList>
    </citation>
    <scope>NUCLEOTIDE SEQUENCE</scope>
    <source>
        <strain evidence="1">YIM B02566</strain>
    </source>
</reference>
<dbReference type="EMBL" id="JAENHL010000007">
    <property type="protein sequence ID" value="MBK1868269.1"/>
    <property type="molecule type" value="Genomic_DNA"/>
</dbReference>
<evidence type="ECO:0000313" key="1">
    <source>
        <dbReference type="EMBL" id="MBK1868269.1"/>
    </source>
</evidence>
<dbReference type="Proteomes" id="UP000616151">
    <property type="component" value="Unassembled WGS sequence"/>
</dbReference>
<protein>
    <submittedName>
        <fullName evidence="1">DUF2730 family protein</fullName>
    </submittedName>
</protein>
<proteinExistence type="predicted"/>
<comment type="caution">
    <text evidence="1">The sequence shown here is derived from an EMBL/GenBank/DDBJ whole genome shotgun (WGS) entry which is preliminary data.</text>
</comment>
<keyword evidence="2" id="KW-1185">Reference proteome</keyword>
<accession>A0ACC5R6J4</accession>
<organism evidence="1 2">
    <name type="scientific">Taklimakanibacter albus</name>
    <dbReference type="NCBI Taxonomy" id="2800327"/>
    <lineage>
        <taxon>Bacteria</taxon>
        <taxon>Pseudomonadati</taxon>
        <taxon>Pseudomonadota</taxon>
        <taxon>Alphaproteobacteria</taxon>
        <taxon>Hyphomicrobiales</taxon>
        <taxon>Aestuariivirgaceae</taxon>
        <taxon>Taklimakanibacter</taxon>
    </lineage>
</organism>
<gene>
    <name evidence="1" type="ORF">JHL16_18090</name>
</gene>
<sequence length="110" mass="12514">MDQVNWGWMISGAAFVWTVYLTFWTRHSQSKKAAEKDVTDLRDKVTKLETGFAGLEQKVDDMPTSDAIHKIELGMTEMQGKLNVFTEKLTPIAATVNRVETFLMNSSKDR</sequence>